<comment type="caution">
    <text evidence="1">The sequence shown here is derived from an EMBL/GenBank/DDBJ whole genome shotgun (WGS) entry which is preliminary data.</text>
</comment>
<keyword evidence="2" id="KW-1185">Reference proteome</keyword>
<dbReference type="EMBL" id="JAANNP010000045">
    <property type="protein sequence ID" value="NHC15682.1"/>
    <property type="molecule type" value="Genomic_DNA"/>
</dbReference>
<sequence>MTNHSSVTSSRSRSSDLYVPPCGCPDLGAAVGGHPVVSRVLSLSHPIGERTSWHVRAELLDGNGDVVRTRQCLSAAVAASVSGDVVVLHAGSIRTPSASLVTFLVDAARAVRSHG</sequence>
<reference evidence="1 2" key="1">
    <citation type="submission" date="2020-03" db="EMBL/GenBank/DDBJ databases">
        <title>Two novel Motilibacter sp.</title>
        <authorList>
            <person name="Liu S."/>
        </authorList>
    </citation>
    <scope>NUCLEOTIDE SEQUENCE [LARGE SCALE GENOMIC DNA]</scope>
    <source>
        <strain evidence="1 2">E257</strain>
    </source>
</reference>
<accession>A0ABX0GXX8</accession>
<protein>
    <submittedName>
        <fullName evidence="1">Uncharacterized protein</fullName>
    </submittedName>
</protein>
<evidence type="ECO:0000313" key="1">
    <source>
        <dbReference type="EMBL" id="NHC15682.1"/>
    </source>
</evidence>
<feature type="non-terminal residue" evidence="1">
    <location>
        <position position="115"/>
    </location>
</feature>
<dbReference type="RefSeq" id="WP_166284176.1">
    <property type="nucleotide sequence ID" value="NZ_JAANNP010000045.1"/>
</dbReference>
<dbReference type="Proteomes" id="UP000800981">
    <property type="component" value="Unassembled WGS sequence"/>
</dbReference>
<evidence type="ECO:0000313" key="2">
    <source>
        <dbReference type="Proteomes" id="UP000800981"/>
    </source>
</evidence>
<gene>
    <name evidence="1" type="ORF">G9H71_18020</name>
</gene>
<organism evidence="1 2">
    <name type="scientific">Motilibacter deserti</name>
    <dbReference type="NCBI Taxonomy" id="2714956"/>
    <lineage>
        <taxon>Bacteria</taxon>
        <taxon>Bacillati</taxon>
        <taxon>Actinomycetota</taxon>
        <taxon>Actinomycetes</taxon>
        <taxon>Motilibacterales</taxon>
        <taxon>Motilibacteraceae</taxon>
        <taxon>Motilibacter</taxon>
    </lineage>
</organism>
<name>A0ABX0GXX8_9ACTN</name>
<proteinExistence type="predicted"/>